<proteinExistence type="predicted"/>
<keyword evidence="1" id="KW-0175">Coiled coil</keyword>
<sequence>MTRFSTPAPVRRSLIAVLAALAVFAGLLRAAPARAEDPPITADRSAVLLAWQDGGAQVRRAAEAALTGGDDQIRAFLDGGAARAQRQDERDAVLAAIGDSGPAVRAAARTALDTADDDVLAAFLDHGWRSASEIDARVRVNQLMAVGGDQVKQAGQQALDSESPAKLRQFLDTGWQAQWQTDQRLRVNQAMQTGGPEVRTAGQRALDAGTAEALESFLEYGWAVAASWDEETATLTGLLAQAEAAGTLAAQETQRATEEAEKARAAAEAARKAAAEAAAATDAARNDTAEAAAQAKRAADAAQKAAASAKVAVQAAAAANRAARAAATAAQRAASAASRAEQAATSAYRAAADAATDATKAATARQAAQTARDMAKKAREFADTADQAGKAIQAGHSAVAAAKSAAQHAKEAAAANDQAVQYAKNAGADAREAIAAAARARANAERAVRAANAAEGYLQVAIDAAFASRDAARRAADHAEAAAVAAIEAAEHAGEAAEAANRATAAAQAATTAATAAVGTAAQAQMVFDAARVADAERLAVVRDEALEDARAASAEYDAQRRAADWDAGQYAQRTAETNRLLALAQNPATDPAIAVTSARRAALAIASGPGAWSRQAALGALTGTDAEVLQYARTVVATAAAQDDRAAVMDIGISDNPKLAAAAKAALAGSDAQVSQFLQSQSYPGRYTDDRLKVNQIRAAAVRDNDVVLAQAAQAALDEETLAALRGFLDDGQYTAAATGQRVRVNQIISDPGSGPELRAAAQVALDGPPPALAEFLDTGRYTAIERDATAAAHIVQVAGMVQRIHQIAETAVGDALQAQSMAARARGDAVAAVNYANQAAQSAEQAAQYANQANTYANQAAASVQKAADAVATARAAATRAVSSARSAVRSASWAVASYESAVASAEKAQTSAKAAYDSAVAAGKDADLAAAAANDAYNTYLFERNSELLACHAEYAEGPAPELEKLLTGQSGKWWKNCAANVIGDPAELANRAYKNAGFCGIYPENSRLYQNCLHSVLDPAFSGMQPLLFFAEAVKGMMAMLAPVAVTVVAGCIATVVCGIVAGTLLTLGDVGLNVFKHIKGDQSLADTLLHIGRVALESLIFVGVGKLVSAGFRALKGLYLAGKAAKAAEAELQLANLSRLKIVGLPPCLRAMAKAAAAPNCTSLVPYNLDELSRRAFAARGEAGFPAGSIEFPGGNVAVARVEGYDGLIVGFSRGNGFHSEDDILAQIEELKKTNPGLGKITALYSERQPCPVCAGKLPAYLAPDAKITWSVPWGDNPIINDSANKLLAYFIAKASRATS</sequence>
<feature type="chain" id="PRO_5020554333" evidence="3">
    <location>
        <begin position="36"/>
        <end position="1305"/>
    </location>
</feature>
<reference evidence="4 5" key="1">
    <citation type="submission" date="2019-03" db="EMBL/GenBank/DDBJ databases">
        <title>Sequencing the genomes of 1000 actinobacteria strains.</title>
        <authorList>
            <person name="Klenk H.-P."/>
        </authorList>
    </citation>
    <scope>NUCLEOTIDE SEQUENCE [LARGE SCALE GENOMIC DNA]</scope>
    <source>
        <strain evidence="4 5">DSM 43805</strain>
    </source>
</reference>
<organism evidence="4 5">
    <name type="scientific">Paractinoplanes brasiliensis</name>
    <dbReference type="NCBI Taxonomy" id="52695"/>
    <lineage>
        <taxon>Bacteria</taxon>
        <taxon>Bacillati</taxon>
        <taxon>Actinomycetota</taxon>
        <taxon>Actinomycetes</taxon>
        <taxon>Micromonosporales</taxon>
        <taxon>Micromonosporaceae</taxon>
        <taxon>Paractinoplanes</taxon>
    </lineage>
</organism>
<dbReference type="InterPro" id="IPR006311">
    <property type="entry name" value="TAT_signal"/>
</dbReference>
<dbReference type="Pfam" id="PF03752">
    <property type="entry name" value="ALF"/>
    <property type="match status" value="5"/>
</dbReference>
<dbReference type="PANTHER" id="PTHR23242">
    <property type="entry name" value="TRANSCRIPTION FACTOR HOXA13"/>
    <property type="match status" value="1"/>
</dbReference>
<name>A0A4R6JYP0_9ACTN</name>
<gene>
    <name evidence="4" type="ORF">C8E87_5755</name>
</gene>
<comment type="caution">
    <text evidence="4">The sequence shown here is derived from an EMBL/GenBank/DDBJ whole genome shotgun (WGS) entry which is preliminary data.</text>
</comment>
<dbReference type="OrthoDB" id="582519at2"/>
<keyword evidence="2" id="KW-1133">Transmembrane helix</keyword>
<dbReference type="Proteomes" id="UP000294901">
    <property type="component" value="Unassembled WGS sequence"/>
</dbReference>
<evidence type="ECO:0000256" key="2">
    <source>
        <dbReference type="SAM" id="Phobius"/>
    </source>
</evidence>
<keyword evidence="2" id="KW-0812">Transmembrane</keyword>
<dbReference type="RefSeq" id="WP_133875945.1">
    <property type="nucleotide sequence ID" value="NZ_BOMD01000064.1"/>
</dbReference>
<keyword evidence="2" id="KW-0472">Membrane</keyword>
<protein>
    <submittedName>
        <fullName evidence="4">Short repeat uncharacterized protein predicted to be involved in signal transduction</fullName>
    </submittedName>
</protein>
<dbReference type="PROSITE" id="PS51318">
    <property type="entry name" value="TAT"/>
    <property type="match status" value="1"/>
</dbReference>
<evidence type="ECO:0000256" key="1">
    <source>
        <dbReference type="SAM" id="Coils"/>
    </source>
</evidence>
<dbReference type="EMBL" id="SNWR01000001">
    <property type="protein sequence ID" value="TDO41993.1"/>
    <property type="molecule type" value="Genomic_DNA"/>
</dbReference>
<feature type="transmembrane region" description="Helical" evidence="2">
    <location>
        <begin position="1044"/>
        <end position="1072"/>
    </location>
</feature>
<evidence type="ECO:0000313" key="5">
    <source>
        <dbReference type="Proteomes" id="UP000294901"/>
    </source>
</evidence>
<keyword evidence="3" id="KW-0732">Signal</keyword>
<evidence type="ECO:0000256" key="3">
    <source>
        <dbReference type="SAM" id="SignalP"/>
    </source>
</evidence>
<keyword evidence="5" id="KW-1185">Reference proteome</keyword>
<evidence type="ECO:0000313" key="4">
    <source>
        <dbReference type="EMBL" id="TDO41993.1"/>
    </source>
</evidence>
<feature type="coiled-coil region" evidence="1">
    <location>
        <begin position="248"/>
        <end position="280"/>
    </location>
</feature>
<dbReference type="InterPro" id="IPR005506">
    <property type="entry name" value="DUF312_ALF"/>
</dbReference>
<accession>A0A4R6JYP0</accession>
<dbReference type="PANTHER" id="PTHR23242:SF9">
    <property type="entry name" value="TRANSCRIPTION FACTOR HOXA13"/>
    <property type="match status" value="1"/>
</dbReference>
<feature type="signal peptide" evidence="3">
    <location>
        <begin position="1"/>
        <end position="35"/>
    </location>
</feature>